<evidence type="ECO:0000256" key="1">
    <source>
        <dbReference type="SAM" id="Phobius"/>
    </source>
</evidence>
<protein>
    <recommendedName>
        <fullName evidence="2">Putative Flp pilus-assembly TadG-like N-terminal domain-containing protein</fullName>
    </recommendedName>
</protein>
<dbReference type="InterPro" id="IPR036465">
    <property type="entry name" value="vWFA_dom_sf"/>
</dbReference>
<dbReference type="Pfam" id="PF13400">
    <property type="entry name" value="Tad"/>
    <property type="match status" value="1"/>
</dbReference>
<accession>M2U8Z8</accession>
<keyword evidence="1" id="KW-1133">Transmembrane helix</keyword>
<gene>
    <name evidence="3" type="ORF">C725_0357</name>
</gene>
<dbReference type="SUPFAM" id="SSF53300">
    <property type="entry name" value="vWA-like"/>
    <property type="match status" value="1"/>
</dbReference>
<feature type="domain" description="Putative Flp pilus-assembly TadG-like N-terminal" evidence="2">
    <location>
        <begin position="10"/>
        <end position="56"/>
    </location>
</feature>
<keyword evidence="1" id="KW-0812">Transmembrane</keyword>
<evidence type="ECO:0000313" key="4">
    <source>
        <dbReference type="Proteomes" id="UP000011717"/>
    </source>
</evidence>
<sequence length="604" mass="67054">MKRLYSDEKGMITPLMAMGFVTSIAALGGGVDMTRYYLAQSQLQVAVDAAALAGGRTLRLDVTSGDTITEGSAAYRATEEYFAANFPAEYLGTQLNPLQISGKRDGSDVEISVRANGKVPSTFARIIGVDEIAISAISVAETSENLDAQPAEVMLVLDNTGSMEGSRIVNLKSAVGEFLEVVYGDDEVQDDIAIGMLPYNTMVNVGYAFEDKAGQYGRDANIQKLVGYTEGASDGWRWKGCVRADPTIQTVKGDPNNLYGSDIDTVDAGAWDIGLDLPGTPGTKRTDKIMPFYYPPIQVDSFQDVNNTFKLHTDNAVANERLRRPEYRFLKDYLVQHYHDSDEKFGEDKNGDGFSGILDGTGNIDVAKISYKNKDKGLVRYSSWPNPKNYDFRRSVSNRSLQGPAPNYQCPSPAKPISYSWKRSELTDYVQNENYALKPGTGTFHTVAMTWGLRLLELDDFFPRNNPTDFPAKRYIVFMTDGNFDSQDDGRTDQYGKTQRDTALTAYGTWRERELVNSESESRVVDALILRFAKTCQVAKQQGIEIYTIAFEIPNSGDGRKTREMFRRCASNPDTHFFDTSNGNDLKAAYRSIASDLTELHLSR</sequence>
<evidence type="ECO:0000259" key="2">
    <source>
        <dbReference type="Pfam" id="PF13400"/>
    </source>
</evidence>
<name>M2U8Z8_9SPHN</name>
<comment type="caution">
    <text evidence="3">The sequence shown here is derived from an EMBL/GenBank/DDBJ whole genome shotgun (WGS) entry which is preliminary data.</text>
</comment>
<keyword evidence="1" id="KW-0472">Membrane</keyword>
<keyword evidence="4" id="KW-1185">Reference proteome</keyword>
<dbReference type="InterPro" id="IPR028087">
    <property type="entry name" value="Tad_N"/>
</dbReference>
<proteinExistence type="predicted"/>
<reference evidence="3 4" key="1">
    <citation type="journal article" date="2013" name="Genome Announc.">
        <title>Draft Genome Sequence of Strain JLT2015T, Belonging to the Family Sphingomonadaceae of the Alphaproteobacteria.</title>
        <authorList>
            <person name="Tang K."/>
            <person name="Liu K."/>
            <person name="Li S."/>
            <person name="Jiao N."/>
        </authorList>
    </citation>
    <scope>NUCLEOTIDE SEQUENCE [LARGE SCALE GENOMIC DNA]</scope>
    <source>
        <strain evidence="3 4">JLT2015</strain>
    </source>
</reference>
<dbReference type="Proteomes" id="UP000011717">
    <property type="component" value="Unassembled WGS sequence"/>
</dbReference>
<dbReference type="EMBL" id="AMRV01000001">
    <property type="protein sequence ID" value="EMD84427.1"/>
    <property type="molecule type" value="Genomic_DNA"/>
</dbReference>
<evidence type="ECO:0000313" key="3">
    <source>
        <dbReference type="EMBL" id="EMD84427.1"/>
    </source>
</evidence>
<dbReference type="Gene3D" id="3.40.50.410">
    <property type="entry name" value="von Willebrand factor, type A domain"/>
    <property type="match status" value="2"/>
</dbReference>
<organism evidence="3 4">
    <name type="scientific">Pacificimonas flava</name>
    <dbReference type="NCBI Taxonomy" id="1234595"/>
    <lineage>
        <taxon>Bacteria</taxon>
        <taxon>Pseudomonadati</taxon>
        <taxon>Pseudomonadota</taxon>
        <taxon>Alphaproteobacteria</taxon>
        <taxon>Sphingomonadales</taxon>
        <taxon>Sphingosinicellaceae</taxon>
        <taxon>Pacificimonas</taxon>
    </lineage>
</organism>
<dbReference type="AlphaFoldDB" id="M2U8Z8"/>
<feature type="transmembrane region" description="Helical" evidence="1">
    <location>
        <begin position="12"/>
        <end position="31"/>
    </location>
</feature>